<protein>
    <recommendedName>
        <fullName evidence="1">SPOR domain-containing protein</fullName>
    </recommendedName>
</protein>
<dbReference type="RefSeq" id="WP_058372759.1">
    <property type="nucleotide sequence ID" value="NZ_CP011034.1"/>
</dbReference>
<proteinExistence type="predicted"/>
<evidence type="ECO:0000313" key="3">
    <source>
        <dbReference type="Proteomes" id="UP000065261"/>
    </source>
</evidence>
<organism evidence="2">
    <name type="scientific">Pseudoalteromonas translucida KMM 520</name>
    <dbReference type="NCBI Taxonomy" id="1315283"/>
    <lineage>
        <taxon>Bacteria</taxon>
        <taxon>Pseudomonadati</taxon>
        <taxon>Pseudomonadota</taxon>
        <taxon>Gammaproteobacteria</taxon>
        <taxon>Alteromonadales</taxon>
        <taxon>Pseudoalteromonadaceae</taxon>
        <taxon>Pseudoalteromonas</taxon>
    </lineage>
</organism>
<evidence type="ECO:0000313" key="2">
    <source>
        <dbReference type="EMBL" id="ALS32159.1"/>
    </source>
</evidence>
<dbReference type="Pfam" id="PF05036">
    <property type="entry name" value="SPOR"/>
    <property type="match status" value="1"/>
</dbReference>
<sequence length="220" mass="24453">MQNVNFYKRFLIIIVCIGTAFISGCSSTEQKVETLDKVTTQTEVTISAEELDQLKASSQQWQQAKAGVERLLIIEQDLKLLISQLNAVAQRESAVNSSNVSQPVITAEAEANKATATDAVAPVEQIEEYTQPLFSLQVAAVTEHARLVQSFNEIKANAAELFHGEFIANVETIKINGVTYYRLKLGAYQYQKNANIDCNKLKLQQVNCIVSHYTDQPLKL</sequence>
<feature type="domain" description="SPOR" evidence="1">
    <location>
        <begin position="165"/>
        <end position="210"/>
    </location>
</feature>
<gene>
    <name evidence="2" type="ORF">PTRA_a0856</name>
</gene>
<reference evidence="2 3" key="1">
    <citation type="submission" date="2015-03" db="EMBL/GenBank/DDBJ databases">
        <authorList>
            <person name="Murphy D."/>
        </authorList>
    </citation>
    <scope>NUCLEOTIDE SEQUENCE [LARGE SCALE GENOMIC DNA]</scope>
    <source>
        <strain evidence="2 3">KMM 520</strain>
    </source>
</reference>
<dbReference type="EMBL" id="CP011034">
    <property type="protein sequence ID" value="ALS32159.1"/>
    <property type="molecule type" value="Genomic_DNA"/>
</dbReference>
<dbReference type="Proteomes" id="UP000065261">
    <property type="component" value="Chromosome I"/>
</dbReference>
<evidence type="ECO:0000259" key="1">
    <source>
        <dbReference type="Pfam" id="PF05036"/>
    </source>
</evidence>
<name>A0A0U2IS65_9GAMM</name>
<accession>A0A0U2IS65</accession>
<dbReference type="GO" id="GO:0042834">
    <property type="term" value="F:peptidoglycan binding"/>
    <property type="evidence" value="ECO:0007669"/>
    <property type="project" value="InterPro"/>
</dbReference>
<dbReference type="AlphaFoldDB" id="A0A0U2IS65"/>
<dbReference type="InterPro" id="IPR007730">
    <property type="entry name" value="SPOR-like_dom"/>
</dbReference>
<dbReference type="OrthoDB" id="6311313at2"/>
<dbReference type="KEGG" id="ptn:PTRA_a0856"/>
<dbReference type="PATRIC" id="fig|1315283.4.peg.756"/>